<feature type="domain" description="PHD-type" evidence="9">
    <location>
        <begin position="1402"/>
        <end position="1450"/>
    </location>
</feature>
<dbReference type="SUPFAM" id="SSF57903">
    <property type="entry name" value="FYVE/PHD zinc finger"/>
    <property type="match status" value="1"/>
</dbReference>
<feature type="compositionally biased region" description="Pro residues" evidence="8">
    <location>
        <begin position="88"/>
        <end position="98"/>
    </location>
</feature>
<evidence type="ECO:0000259" key="9">
    <source>
        <dbReference type="PROSITE" id="PS50016"/>
    </source>
</evidence>
<keyword evidence="5" id="KW-0539">Nucleus</keyword>
<dbReference type="Pfam" id="PF01388">
    <property type="entry name" value="ARID"/>
    <property type="match status" value="1"/>
</dbReference>
<name>A0A1E4TP86_PACTA</name>
<dbReference type="InterPro" id="IPR001606">
    <property type="entry name" value="ARID_dom"/>
</dbReference>
<keyword evidence="14" id="KW-1185">Reference proteome</keyword>
<keyword evidence="7" id="KW-0175">Coiled coil</keyword>
<gene>
    <name evidence="13" type="ORF">PACTADRAFT_82096</name>
</gene>
<evidence type="ECO:0000256" key="3">
    <source>
        <dbReference type="ARBA" id="ARBA00022771"/>
    </source>
</evidence>
<evidence type="ECO:0000256" key="8">
    <source>
        <dbReference type="SAM" id="MobiDB-lite"/>
    </source>
</evidence>
<evidence type="ECO:0000259" key="10">
    <source>
        <dbReference type="PROSITE" id="PS51011"/>
    </source>
</evidence>
<evidence type="ECO:0000256" key="4">
    <source>
        <dbReference type="ARBA" id="ARBA00022833"/>
    </source>
</evidence>
<dbReference type="InterPro" id="IPR013637">
    <property type="entry name" value="Lys_sp_deMease-like_dom"/>
</dbReference>
<feature type="coiled-coil region" evidence="7">
    <location>
        <begin position="1558"/>
        <end position="1585"/>
    </location>
</feature>
<dbReference type="EMBL" id="KV454017">
    <property type="protein sequence ID" value="ODV93576.1"/>
    <property type="molecule type" value="Genomic_DNA"/>
</dbReference>
<dbReference type="InterPro" id="IPR019786">
    <property type="entry name" value="Zinc_finger_PHD-type_CS"/>
</dbReference>
<evidence type="ECO:0000313" key="13">
    <source>
        <dbReference type="EMBL" id="ODV93576.1"/>
    </source>
</evidence>
<evidence type="ECO:0000313" key="14">
    <source>
        <dbReference type="Proteomes" id="UP000094236"/>
    </source>
</evidence>
<organism evidence="13 14">
    <name type="scientific">Pachysolen tannophilus NRRL Y-2460</name>
    <dbReference type="NCBI Taxonomy" id="669874"/>
    <lineage>
        <taxon>Eukaryota</taxon>
        <taxon>Fungi</taxon>
        <taxon>Dikarya</taxon>
        <taxon>Ascomycota</taxon>
        <taxon>Saccharomycotina</taxon>
        <taxon>Pichiomycetes</taxon>
        <taxon>Pachysolenaceae</taxon>
        <taxon>Pachysolen</taxon>
    </lineage>
</organism>
<dbReference type="SUPFAM" id="SSF46774">
    <property type="entry name" value="ARID-like"/>
    <property type="match status" value="1"/>
</dbReference>
<dbReference type="Pfam" id="PF02373">
    <property type="entry name" value="JmjC"/>
    <property type="match status" value="2"/>
</dbReference>
<evidence type="ECO:0000256" key="6">
    <source>
        <dbReference type="PROSITE-ProRule" id="PRU00146"/>
    </source>
</evidence>
<dbReference type="InterPro" id="IPR013083">
    <property type="entry name" value="Znf_RING/FYVE/PHD"/>
</dbReference>
<keyword evidence="2" id="KW-0479">Metal-binding</keyword>
<dbReference type="CDD" id="cd15518">
    <property type="entry name" value="PHD_Ecm5p_Lid2p_like"/>
    <property type="match status" value="1"/>
</dbReference>
<dbReference type="STRING" id="669874.A0A1E4TP86"/>
<dbReference type="SUPFAM" id="SSF51197">
    <property type="entry name" value="Clavaminate synthase-like"/>
    <property type="match status" value="1"/>
</dbReference>
<feature type="compositionally biased region" description="Low complexity" evidence="8">
    <location>
        <begin position="138"/>
        <end position="153"/>
    </location>
</feature>
<dbReference type="InterPro" id="IPR011011">
    <property type="entry name" value="Znf_FYVE_PHD"/>
</dbReference>
<dbReference type="InterPro" id="IPR019787">
    <property type="entry name" value="Znf_PHD-finger"/>
</dbReference>
<feature type="region of interest" description="Disordered" evidence="8">
    <location>
        <begin position="1"/>
        <end position="156"/>
    </location>
</feature>
<protein>
    <submittedName>
        <fullName evidence="13">Uncharacterized protein</fullName>
    </submittedName>
</protein>
<feature type="domain" description="ARID" evidence="10">
    <location>
        <begin position="305"/>
        <end position="399"/>
    </location>
</feature>
<dbReference type="InterPro" id="IPR036431">
    <property type="entry name" value="ARID_dom_sf"/>
</dbReference>
<dbReference type="InterPro" id="IPR001965">
    <property type="entry name" value="Znf_PHD"/>
</dbReference>
<dbReference type="PROSITE" id="PS51183">
    <property type="entry name" value="JMJN"/>
    <property type="match status" value="1"/>
</dbReference>
<reference evidence="14" key="1">
    <citation type="submission" date="2016-05" db="EMBL/GenBank/DDBJ databases">
        <title>Comparative genomics of biotechnologically important yeasts.</title>
        <authorList>
            <consortium name="DOE Joint Genome Institute"/>
            <person name="Riley R."/>
            <person name="Haridas S."/>
            <person name="Wolfe K.H."/>
            <person name="Lopes M.R."/>
            <person name="Hittinger C.T."/>
            <person name="Goker M."/>
            <person name="Salamov A."/>
            <person name="Wisecaver J."/>
            <person name="Long T.M."/>
            <person name="Aerts A.L."/>
            <person name="Barry K."/>
            <person name="Choi C."/>
            <person name="Clum A."/>
            <person name="Coughlan A.Y."/>
            <person name="Deshpande S."/>
            <person name="Douglass A.P."/>
            <person name="Hanson S.J."/>
            <person name="Klenk H.-P."/>
            <person name="Labutti K."/>
            <person name="Lapidus A."/>
            <person name="Lindquist E."/>
            <person name="Lipzen A."/>
            <person name="Meier-Kolthoff J.P."/>
            <person name="Ohm R.A."/>
            <person name="Otillar R.P."/>
            <person name="Pangilinan J."/>
            <person name="Peng Y."/>
            <person name="Rokas A."/>
            <person name="Rosa C.A."/>
            <person name="Scheuner C."/>
            <person name="Sibirny A.A."/>
            <person name="Slot J.C."/>
            <person name="Stielow J.B."/>
            <person name="Sun H."/>
            <person name="Kurtzman C.P."/>
            <person name="Blackwell M."/>
            <person name="Grigoriev I.V."/>
            <person name="Jeffries T.W."/>
        </authorList>
    </citation>
    <scope>NUCLEOTIDE SEQUENCE [LARGE SCALE GENOMIC DNA]</scope>
    <source>
        <strain evidence="14">NRRL Y-2460</strain>
    </source>
</reference>
<dbReference type="GO" id="GO:0003677">
    <property type="term" value="F:DNA binding"/>
    <property type="evidence" value="ECO:0007669"/>
    <property type="project" value="InterPro"/>
</dbReference>
<dbReference type="SMART" id="SM00249">
    <property type="entry name" value="PHD"/>
    <property type="match status" value="1"/>
</dbReference>
<dbReference type="GO" id="GO:0008270">
    <property type="term" value="F:zinc ion binding"/>
    <property type="evidence" value="ECO:0007669"/>
    <property type="project" value="UniProtKB-KW"/>
</dbReference>
<evidence type="ECO:0000256" key="5">
    <source>
        <dbReference type="ARBA" id="ARBA00023242"/>
    </source>
</evidence>
<feature type="domain" description="JmjN" evidence="11">
    <location>
        <begin position="237"/>
        <end position="278"/>
    </location>
</feature>
<proteinExistence type="predicted"/>
<dbReference type="GO" id="GO:0006338">
    <property type="term" value="P:chromatin remodeling"/>
    <property type="evidence" value="ECO:0007669"/>
    <property type="project" value="TreeGrafter"/>
</dbReference>
<evidence type="ECO:0000256" key="1">
    <source>
        <dbReference type="ARBA" id="ARBA00004123"/>
    </source>
</evidence>
<evidence type="ECO:0000256" key="7">
    <source>
        <dbReference type="SAM" id="Coils"/>
    </source>
</evidence>
<dbReference type="Gene3D" id="3.30.40.10">
    <property type="entry name" value="Zinc/RING finger domain, C3HC4 (zinc finger)"/>
    <property type="match status" value="1"/>
</dbReference>
<keyword evidence="4" id="KW-0862">Zinc</keyword>
<dbReference type="PROSITE" id="PS50016">
    <property type="entry name" value="ZF_PHD_2"/>
    <property type="match status" value="1"/>
</dbReference>
<feature type="coiled-coil region" evidence="7">
    <location>
        <begin position="1113"/>
        <end position="1140"/>
    </location>
</feature>
<dbReference type="InterPro" id="IPR003347">
    <property type="entry name" value="JmjC_dom"/>
</dbReference>
<dbReference type="SMART" id="SM01014">
    <property type="entry name" value="ARID"/>
    <property type="match status" value="1"/>
</dbReference>
<keyword evidence="3 6" id="KW-0863">Zinc-finger</keyword>
<dbReference type="SMART" id="SM00501">
    <property type="entry name" value="BRIGHT"/>
    <property type="match status" value="1"/>
</dbReference>
<dbReference type="Gene3D" id="1.10.150.60">
    <property type="entry name" value="ARID DNA-binding domain"/>
    <property type="match status" value="1"/>
</dbReference>
<accession>A0A1E4TP86</accession>
<feature type="compositionally biased region" description="Polar residues" evidence="8">
    <location>
        <begin position="28"/>
        <end position="39"/>
    </location>
</feature>
<dbReference type="SMART" id="SM00558">
    <property type="entry name" value="JmjC"/>
    <property type="match status" value="1"/>
</dbReference>
<dbReference type="GO" id="GO:0005634">
    <property type="term" value="C:nucleus"/>
    <property type="evidence" value="ECO:0007669"/>
    <property type="project" value="UniProtKB-SubCell"/>
</dbReference>
<dbReference type="PROSITE" id="PS01359">
    <property type="entry name" value="ZF_PHD_1"/>
    <property type="match status" value="1"/>
</dbReference>
<evidence type="ECO:0000256" key="2">
    <source>
        <dbReference type="ARBA" id="ARBA00022723"/>
    </source>
</evidence>
<dbReference type="PANTHER" id="PTHR10694:SF113">
    <property type="entry name" value="PROTEIN JUMONJI"/>
    <property type="match status" value="1"/>
</dbReference>
<feature type="domain" description="JmjC" evidence="12">
    <location>
        <begin position="609"/>
        <end position="832"/>
    </location>
</feature>
<evidence type="ECO:0000259" key="11">
    <source>
        <dbReference type="PROSITE" id="PS51183"/>
    </source>
</evidence>
<dbReference type="GO" id="GO:0000785">
    <property type="term" value="C:chromatin"/>
    <property type="evidence" value="ECO:0007669"/>
    <property type="project" value="TreeGrafter"/>
</dbReference>
<dbReference type="PROSITE" id="PS51184">
    <property type="entry name" value="JMJC"/>
    <property type="match status" value="1"/>
</dbReference>
<dbReference type="Proteomes" id="UP000094236">
    <property type="component" value="Unassembled WGS sequence"/>
</dbReference>
<feature type="compositionally biased region" description="Basic and acidic residues" evidence="8">
    <location>
        <begin position="7"/>
        <end position="23"/>
    </location>
</feature>
<feature type="coiled-coil region" evidence="7">
    <location>
        <begin position="860"/>
        <end position="891"/>
    </location>
</feature>
<dbReference type="PROSITE" id="PS51011">
    <property type="entry name" value="ARID"/>
    <property type="match status" value="1"/>
</dbReference>
<sequence>MSGEDLMMDRKMEAEGEVQDQKEISTAVAATTTEGSPSFQAAPVMSVFQAVDSAQRKEVPQVRSTSQSDLQSQSADSDSVAKQQVYFLPPPPPQPPLNPYFGQQHQHQHQHQQQQHQQQIPQNQEDGGKNRFSESEPAVSSASGESTATTATTDRFFENSKAGSNVINADFRLQQMAENTPGQVLTPRPVSVPKILAPKVRVPFLYPQETLPTVGNYNFYEIQEDDHYGETSGSIPTIELDKLDSNLNDPILIAEKFKEIGSKYGAIKIIPSKKWNAKVYKSSINDRHLWFQTRRQLLNSKKDEMDLRIFFYNRLFKSLRQNADPNNHLKNLPNIENEPVDLYRLAIYAKEKIQSSKICEQKLWKEIANELGYFAKPLAPEKLKEIYEKILKNFDLSELELEKCDSINENNKRVKLEQDESEAQRTKKLKLEDDELIKIPVLYGSAYEYKRSRNLLISKGFPTNFDALTIEKQGISKSDKTSLETYNFHDWLKNDQAGFKFDIIDPSSYLNNKPPFYNIRDFYEKNLKFQKKIFSKYKFDDSSSSSSSSNLTPQKLEDAYWRFVEEQDPSNLYEVEAAIRVPTAIHDSGFYQIGSNSGNLEQNLENLVDEGLGSWNLNNLAINDQSIFRFLSNDIQSLTKPTLNIGMLFSTENWTMEDHWLHLIDYNHYGNGKIWYFIDPNDYENFEKLLKDCILKRKDEYKSNEYFLNPTKFKENFNDPDFISCCLENRVLSSSVANPLNKRFEHRDKFYNGLINTNQKIKFNDDFFLTPEFLKSKGIRVYKTYQKAGEFIIKYPKCYSSNICLGFTKSESINFAPPSWLGFGEESENWLVKQGIMPNFSIFEILINIAKNNVKNIAILQESKQLYENLLKEELTLRNELRNKVQGLKEVTNTNDNYISDDDLAICFPSKVILCNNDDRVFSISIKNFLKYSKKDSFLKKLKSVELHIFYDDEKLKSFGKVFNRDIPSSSKWFEKFQNFLKSSSMPSLKSLKNLYFEGEKIFNDDYLKFFYNKEKEYKIYSTFIRLGQLIERYQSWVDSAQKYLSSKHQSRTRNNLNRKRFNNNLNFDIDEYNSTNVDGTDQNDDVTVDEEAELNIDGLCKLVEDISGLFFYSEEIDQLLNLTNEIEKYELNARKFLSSSTNYPNFFKENIEELSNIVSLGRSFGFYIPSASKLAKIYKIETWLLKYEEIFSEGLLSKFKDIFSFKKFIDEGKTLMSQGHNDKISRLEGKLKETEILADSVAQIINKTHKSNISEVSKLLEESYDYPIDAELRNQLIKIKSEYEDIMVKSEKFLEKLVNIDGEINEDTLPKYSQVKSLLEKTKHLKFNSPQVKKLEVEYFKPTEEWLKNLRKFCNKQNSSLMVLKTYLVNLLNNVNNCLNISNPEDIVDFNNSPNVSSNEKFFCLCRLMESGSMVECENCSEWYHLSCFNTNKSKMKDKNFICPICDHNHNFDDLFLNFNKKFNNLSKPNLSNLILLLNDFKKLKLYPPMEEYNLVKEAVNNCLKFKQDFLNKDLKWDENFEMIIEDNIYKVRFYLRKLTGCSILFEKEYNQLREILLLLDEKKAQEQLRIKQEQDELVKIQTTQTPQLNIDNRIETTTISNIPEVQNNQFNNNKSFIPNSQITLPPKNPFEIKDTSINLPISREEEISENHENPVILSPLKNTQPEAINKANEQGKIITQTNQDQ</sequence>
<dbReference type="GO" id="GO:0010468">
    <property type="term" value="P:regulation of gene expression"/>
    <property type="evidence" value="ECO:0007669"/>
    <property type="project" value="TreeGrafter"/>
</dbReference>
<dbReference type="CDD" id="cd16100">
    <property type="entry name" value="ARID"/>
    <property type="match status" value="1"/>
</dbReference>
<dbReference type="PANTHER" id="PTHR10694">
    <property type="entry name" value="LYSINE-SPECIFIC DEMETHYLASE"/>
    <property type="match status" value="1"/>
</dbReference>
<comment type="subcellular location">
    <subcellularLocation>
        <location evidence="1">Nucleus</location>
    </subcellularLocation>
</comment>
<feature type="compositionally biased region" description="Low complexity" evidence="8">
    <location>
        <begin position="64"/>
        <end position="78"/>
    </location>
</feature>
<feature type="region of interest" description="Disordered" evidence="8">
    <location>
        <begin position="1647"/>
        <end position="1687"/>
    </location>
</feature>
<dbReference type="InterPro" id="IPR003349">
    <property type="entry name" value="JmjN"/>
</dbReference>
<evidence type="ECO:0000259" key="12">
    <source>
        <dbReference type="PROSITE" id="PS51184"/>
    </source>
</evidence>
<dbReference type="OrthoDB" id="1678912at2759"/>
<dbReference type="Gene3D" id="2.60.120.650">
    <property type="entry name" value="Cupin"/>
    <property type="match status" value="1"/>
</dbReference>
<dbReference type="Pfam" id="PF00628">
    <property type="entry name" value="PHD"/>
    <property type="match status" value="1"/>
</dbReference>
<dbReference type="Pfam" id="PF08429">
    <property type="entry name" value="PLU-1"/>
    <property type="match status" value="1"/>
</dbReference>